<dbReference type="GO" id="GO:0021952">
    <property type="term" value="P:central nervous system projection neuron axonogenesis"/>
    <property type="evidence" value="ECO:0007669"/>
    <property type="project" value="TreeGrafter"/>
</dbReference>
<dbReference type="InterPro" id="IPR011990">
    <property type="entry name" value="TPR-like_helical_dom_sf"/>
</dbReference>
<sequence>MSFEQFNGKLSFIKEKFAEIRNLLDDHLKFDFMREPYILKYAAINLLKEIEVNLTDSIDNGQEEDKNLVMLLLAITYLNRGILYADTEELKTAEEQFMKCVDVLEGRELEPEGVLPILVTLNQLGIIWSQWHQPAKAKIFLDKAEQIYKDFINTKNSCCDLVDLVLNFCIIDTKEGLSAKQVLEKMHTLTLYYQAQVYGALQDHYKSAVYCHITLRRQLEQNDIMQDLDYVEWALNAATLSQYFIGNKRFTQARHHLVAASYILQKYENMMKEKKNQTNSRIVAAEYERFKHRSADIARCWAKYGILLLSLSKHRLIQEAEKESNPNNPRKSKLDFNMKNDPEKPFDNLKFDILMDDIKPFINQITDKYLLDFNDAKLVFLNIQKWLDQAKSYYTLDSHASDYVEIIQDMSQAYKYLAFFEENEDRQAKMHKRRIDVLEATVKELNPQYYKSACRQIWLELSETYSDILDIKLERLEISEDKTDSHALIKINHLAKSAIKNFRFFLDSLENNSTDAKTITYPHDFMKLALSSYFQMGRLYSKIISLDKSIQLQNIQNTINAYQFLIDYCETHPEAAEMMKQELRLCKELVDLLPVKIIKLRQELLEQ</sequence>
<evidence type="ECO:0000313" key="6">
    <source>
        <dbReference type="EMBL" id="KAF7427536.1"/>
    </source>
</evidence>
<dbReference type="AlphaFoldDB" id="A0A834UB40"/>
<proteinExistence type="inferred from homology"/>
<evidence type="ECO:0000256" key="1">
    <source>
        <dbReference type="ARBA" id="ARBA00004245"/>
    </source>
</evidence>
<keyword evidence="7" id="KW-1185">Reference proteome</keyword>
<keyword evidence="4" id="KW-0963">Cytoplasm</keyword>
<comment type="subcellular location">
    <subcellularLocation>
        <location evidence="1">Cytoplasm</location>
        <location evidence="1">Cytoskeleton</location>
    </subcellularLocation>
</comment>
<dbReference type="SUPFAM" id="SSF48452">
    <property type="entry name" value="TPR-like"/>
    <property type="match status" value="1"/>
</dbReference>
<dbReference type="SMART" id="SM00028">
    <property type="entry name" value="TPR"/>
    <property type="match status" value="3"/>
</dbReference>
<dbReference type="PANTHER" id="PTHR46321:SF1">
    <property type="entry name" value="KIF-BINDING PROTEIN"/>
    <property type="match status" value="1"/>
</dbReference>
<dbReference type="InterPro" id="IPR022083">
    <property type="entry name" value="KBP"/>
</dbReference>
<keyword evidence="5" id="KW-0206">Cytoskeleton</keyword>
<dbReference type="Proteomes" id="UP000600918">
    <property type="component" value="Unassembled WGS sequence"/>
</dbReference>
<accession>A0A834UB40</accession>
<dbReference type="EMBL" id="JACSDY010000005">
    <property type="protein sequence ID" value="KAF7427536.1"/>
    <property type="molecule type" value="Genomic_DNA"/>
</dbReference>
<dbReference type="GO" id="GO:0000226">
    <property type="term" value="P:microtubule cytoskeleton organization"/>
    <property type="evidence" value="ECO:0007669"/>
    <property type="project" value="TreeGrafter"/>
</dbReference>
<dbReference type="OrthoDB" id="409897at2759"/>
<dbReference type="Pfam" id="PF12309">
    <property type="entry name" value="KBP_C"/>
    <property type="match status" value="1"/>
</dbReference>
<evidence type="ECO:0000256" key="4">
    <source>
        <dbReference type="ARBA" id="ARBA00022490"/>
    </source>
</evidence>
<protein>
    <recommendedName>
        <fullName evidence="3">KIF-binding protein</fullName>
    </recommendedName>
</protein>
<dbReference type="GO" id="GO:1990535">
    <property type="term" value="P:neuron projection maintenance"/>
    <property type="evidence" value="ECO:0007669"/>
    <property type="project" value="TreeGrafter"/>
</dbReference>
<dbReference type="InterPro" id="IPR019734">
    <property type="entry name" value="TPR_rpt"/>
</dbReference>
<evidence type="ECO:0000256" key="5">
    <source>
        <dbReference type="ARBA" id="ARBA00023212"/>
    </source>
</evidence>
<dbReference type="PANTHER" id="PTHR46321">
    <property type="entry name" value="KIF1-BINDING PROTEIN"/>
    <property type="match status" value="1"/>
</dbReference>
<evidence type="ECO:0000256" key="2">
    <source>
        <dbReference type="ARBA" id="ARBA00010305"/>
    </source>
</evidence>
<name>A0A834UB40_VESPE</name>
<reference evidence="6" key="1">
    <citation type="journal article" date="2020" name="G3 (Bethesda)">
        <title>High-Quality Assemblies for Three Invasive Social Wasps from the &lt;i&gt;Vespula&lt;/i&gt; Genus.</title>
        <authorList>
            <person name="Harrop T.W.R."/>
            <person name="Guhlin J."/>
            <person name="McLaughlin G.M."/>
            <person name="Permina E."/>
            <person name="Stockwell P."/>
            <person name="Gilligan J."/>
            <person name="Le Lec M.F."/>
            <person name="Gruber M.A.M."/>
            <person name="Quinn O."/>
            <person name="Lovegrove M."/>
            <person name="Duncan E.J."/>
            <person name="Remnant E.J."/>
            <person name="Van Eeckhoven J."/>
            <person name="Graham B."/>
            <person name="Knapp R.A."/>
            <person name="Langford K.W."/>
            <person name="Kronenberg Z."/>
            <person name="Press M.O."/>
            <person name="Eacker S.M."/>
            <person name="Wilson-Rankin E.E."/>
            <person name="Purcell J."/>
            <person name="Lester P.J."/>
            <person name="Dearden P.K."/>
        </authorList>
    </citation>
    <scope>NUCLEOTIDE SEQUENCE</scope>
    <source>
        <strain evidence="6">Volc-1</strain>
    </source>
</reference>
<comment type="caution">
    <text evidence="6">The sequence shown here is derived from an EMBL/GenBank/DDBJ whole genome shotgun (WGS) entry which is preliminary data.</text>
</comment>
<dbReference type="Gene3D" id="1.25.40.10">
    <property type="entry name" value="Tetratricopeptide repeat domain"/>
    <property type="match status" value="1"/>
</dbReference>
<organism evidence="6 7">
    <name type="scientific">Vespula pensylvanica</name>
    <name type="common">Western yellow jacket</name>
    <name type="synonym">Wasp</name>
    <dbReference type="NCBI Taxonomy" id="30213"/>
    <lineage>
        <taxon>Eukaryota</taxon>
        <taxon>Metazoa</taxon>
        <taxon>Ecdysozoa</taxon>
        <taxon>Arthropoda</taxon>
        <taxon>Hexapoda</taxon>
        <taxon>Insecta</taxon>
        <taxon>Pterygota</taxon>
        <taxon>Neoptera</taxon>
        <taxon>Endopterygota</taxon>
        <taxon>Hymenoptera</taxon>
        <taxon>Apocrita</taxon>
        <taxon>Aculeata</taxon>
        <taxon>Vespoidea</taxon>
        <taxon>Vespidae</taxon>
        <taxon>Vespinae</taxon>
        <taxon>Vespula</taxon>
    </lineage>
</organism>
<dbReference type="GO" id="GO:0005856">
    <property type="term" value="C:cytoskeleton"/>
    <property type="evidence" value="ECO:0007669"/>
    <property type="project" value="UniProtKB-SubCell"/>
</dbReference>
<evidence type="ECO:0000313" key="7">
    <source>
        <dbReference type="Proteomes" id="UP000600918"/>
    </source>
</evidence>
<comment type="similarity">
    <text evidence="2">Belongs to the KIF-binding protein family.</text>
</comment>
<gene>
    <name evidence="6" type="ORF">H0235_007230</name>
</gene>
<evidence type="ECO:0000256" key="3">
    <source>
        <dbReference type="ARBA" id="ARBA00016840"/>
    </source>
</evidence>